<accession>A0ABN1LH32</accession>
<keyword evidence="3" id="KW-1185">Reference proteome</keyword>
<organism evidence="2 3">
    <name type="scientific">Aliiglaciecola litoralis</name>
    <dbReference type="NCBI Taxonomy" id="582857"/>
    <lineage>
        <taxon>Bacteria</taxon>
        <taxon>Pseudomonadati</taxon>
        <taxon>Pseudomonadota</taxon>
        <taxon>Gammaproteobacteria</taxon>
        <taxon>Alteromonadales</taxon>
        <taxon>Alteromonadaceae</taxon>
        <taxon>Aliiglaciecola</taxon>
    </lineage>
</organism>
<dbReference type="Pfam" id="PF01551">
    <property type="entry name" value="Peptidase_M23"/>
    <property type="match status" value="1"/>
</dbReference>
<dbReference type="InterPro" id="IPR011055">
    <property type="entry name" value="Dup_hybrid_motif"/>
</dbReference>
<evidence type="ECO:0000313" key="2">
    <source>
        <dbReference type="EMBL" id="GAA0855566.1"/>
    </source>
</evidence>
<dbReference type="RefSeq" id="WP_343858215.1">
    <property type="nucleotide sequence ID" value="NZ_BAAAFD010000003.1"/>
</dbReference>
<dbReference type="SUPFAM" id="SSF51261">
    <property type="entry name" value="Duplicated hybrid motif"/>
    <property type="match status" value="1"/>
</dbReference>
<dbReference type="InterPro" id="IPR016047">
    <property type="entry name" value="M23ase_b-sheet_dom"/>
</dbReference>
<dbReference type="CDD" id="cd12797">
    <property type="entry name" value="M23_peptidase"/>
    <property type="match status" value="1"/>
</dbReference>
<dbReference type="Proteomes" id="UP001500359">
    <property type="component" value="Unassembled WGS sequence"/>
</dbReference>
<dbReference type="InterPro" id="IPR050570">
    <property type="entry name" value="Cell_wall_metabolism_enzyme"/>
</dbReference>
<name>A0ABN1LH32_9ALTE</name>
<protein>
    <submittedName>
        <fullName evidence="2">M23 family metallopeptidase</fullName>
    </submittedName>
</protein>
<evidence type="ECO:0000313" key="3">
    <source>
        <dbReference type="Proteomes" id="UP001500359"/>
    </source>
</evidence>
<sequence length="301" mass="32973">MSLTLHYKGKSTEFSYQIGKRRLVTSVVLLCGLLLVSSRSTYQVEESHARIDFAKSGLMQQRQEVDELKQTTQQQLAGIMLKLAEVQSEITRVNALGARLVEQAGLNQDEFSFNQLPPIGGPVDESVVTIKGTNEILSKIDSALETLDSKTQQLAALESIMLNHHILEEASLAGRPIESGWLSSYYGVRKDPFTGMPAMHKGIDFAGKEGEAVVSTGAGLVTWAGERYGYGQLIEIDHGDGIVTRYGHNKAVSVKIGDVVTKGQEIALMGSTGRSTGAHVHYEVLKNGRQQDPLPFVYRER</sequence>
<dbReference type="Gene3D" id="2.70.70.10">
    <property type="entry name" value="Glucose Permease (Domain IIA)"/>
    <property type="match status" value="1"/>
</dbReference>
<feature type="domain" description="M23ase beta-sheet core" evidence="1">
    <location>
        <begin position="199"/>
        <end position="293"/>
    </location>
</feature>
<dbReference type="EMBL" id="BAAAFD010000003">
    <property type="protein sequence ID" value="GAA0855566.1"/>
    <property type="molecule type" value="Genomic_DNA"/>
</dbReference>
<evidence type="ECO:0000259" key="1">
    <source>
        <dbReference type="Pfam" id="PF01551"/>
    </source>
</evidence>
<proteinExistence type="predicted"/>
<dbReference type="PANTHER" id="PTHR21666">
    <property type="entry name" value="PEPTIDASE-RELATED"/>
    <property type="match status" value="1"/>
</dbReference>
<comment type="caution">
    <text evidence="2">The sequence shown here is derived from an EMBL/GenBank/DDBJ whole genome shotgun (WGS) entry which is preliminary data.</text>
</comment>
<dbReference type="PANTHER" id="PTHR21666:SF291">
    <property type="entry name" value="STAGE II SPORULATION PROTEIN Q"/>
    <property type="match status" value="1"/>
</dbReference>
<gene>
    <name evidence="2" type="ORF">GCM10009114_14690</name>
</gene>
<reference evidence="2 3" key="1">
    <citation type="journal article" date="2019" name="Int. J. Syst. Evol. Microbiol.">
        <title>The Global Catalogue of Microorganisms (GCM) 10K type strain sequencing project: providing services to taxonomists for standard genome sequencing and annotation.</title>
        <authorList>
            <consortium name="The Broad Institute Genomics Platform"/>
            <consortium name="The Broad Institute Genome Sequencing Center for Infectious Disease"/>
            <person name="Wu L."/>
            <person name="Ma J."/>
        </authorList>
    </citation>
    <scope>NUCLEOTIDE SEQUENCE [LARGE SCALE GENOMIC DNA]</scope>
    <source>
        <strain evidence="2 3">JCM 15896</strain>
    </source>
</reference>